<sequence>MQALTLPAHIAYSQSLNTEIDFNLSNSCGQSLTLVRLCQLADKSLAQLPLTYASLSGSVALRQEIVRFHHALNRKSYPLDADNVLTFCGAQEALAAIYQSLLSPGDEIVVFTPNYPSLVTMAQAMGVKVNAIPLQEANNWHMDAEQLAALVNDNTKLIVINSPHNPTGSIIDGEAAKQVLAVAQQHNCYLLADDVTQASNYHELSLAHDYLSYEKSLLVGVMSKSFGLAGLRIGWVLSPDKSLLAQLLSVKAYGSICTSAVDEQLALMALRNSDNILAQNNRIISDNIKHFQRFVDSNAGLFSWRPPQAGIMTLVKSHLQRPIKDWGPELARKHKVLVLPGYLFGQAGEYFRLGLGQQDFPEALSLFQDFIDLS</sequence>
<dbReference type="InterPro" id="IPR015424">
    <property type="entry name" value="PyrdxlP-dep_Trfase"/>
</dbReference>
<keyword evidence="2" id="KW-0808">Transferase</keyword>
<dbReference type="SUPFAM" id="SSF53383">
    <property type="entry name" value="PLP-dependent transferases"/>
    <property type="match status" value="1"/>
</dbReference>
<organism evidence="2 3">
    <name type="scientific">Thalassomonas haliotis</name>
    <dbReference type="NCBI Taxonomy" id="485448"/>
    <lineage>
        <taxon>Bacteria</taxon>
        <taxon>Pseudomonadati</taxon>
        <taxon>Pseudomonadota</taxon>
        <taxon>Gammaproteobacteria</taxon>
        <taxon>Alteromonadales</taxon>
        <taxon>Colwelliaceae</taxon>
        <taxon>Thalassomonas</taxon>
    </lineage>
</organism>
<protein>
    <submittedName>
        <fullName evidence="2">Aminotransferase class I/II-fold pyridoxal phosphate-dependent enzyme</fullName>
    </submittedName>
</protein>
<dbReference type="InterPro" id="IPR004839">
    <property type="entry name" value="Aminotransferase_I/II_large"/>
</dbReference>
<keyword evidence="3" id="KW-1185">Reference proteome</keyword>
<dbReference type="Proteomes" id="UP001215231">
    <property type="component" value="Chromosome"/>
</dbReference>
<evidence type="ECO:0000313" key="2">
    <source>
        <dbReference type="EMBL" id="WDE11347.1"/>
    </source>
</evidence>
<gene>
    <name evidence="2" type="ORF">H3N35_24515</name>
</gene>
<dbReference type="PANTHER" id="PTHR43510">
    <property type="entry name" value="AMINOTRANSFERASE FUNCTION, HYPOTHETICAL (EUROFUNG)"/>
    <property type="match status" value="1"/>
</dbReference>
<dbReference type="InterPro" id="IPR015422">
    <property type="entry name" value="PyrdxlP-dep_Trfase_small"/>
</dbReference>
<evidence type="ECO:0000259" key="1">
    <source>
        <dbReference type="Pfam" id="PF00155"/>
    </source>
</evidence>
<dbReference type="InterPro" id="IPR015421">
    <property type="entry name" value="PyrdxlP-dep_Trfase_major"/>
</dbReference>
<accession>A0ABY7VD89</accession>
<dbReference type="PANTHER" id="PTHR43510:SF1">
    <property type="entry name" value="AMINOTRANSFERASE FUNCTION, HYPOTHETICAL (EUROFUNG)"/>
    <property type="match status" value="1"/>
</dbReference>
<dbReference type="Gene3D" id="3.40.640.10">
    <property type="entry name" value="Type I PLP-dependent aspartate aminotransferase-like (Major domain)"/>
    <property type="match status" value="1"/>
</dbReference>
<dbReference type="CDD" id="cd00609">
    <property type="entry name" value="AAT_like"/>
    <property type="match status" value="1"/>
</dbReference>
<keyword evidence="2" id="KW-0032">Aminotransferase</keyword>
<dbReference type="Gene3D" id="3.90.1150.10">
    <property type="entry name" value="Aspartate Aminotransferase, domain 1"/>
    <property type="match status" value="1"/>
</dbReference>
<dbReference type="RefSeq" id="WP_274051501.1">
    <property type="nucleotide sequence ID" value="NZ_CP059693.1"/>
</dbReference>
<evidence type="ECO:0000313" key="3">
    <source>
        <dbReference type="Proteomes" id="UP001215231"/>
    </source>
</evidence>
<dbReference type="EMBL" id="CP059693">
    <property type="protein sequence ID" value="WDE11347.1"/>
    <property type="molecule type" value="Genomic_DNA"/>
</dbReference>
<reference evidence="2 3" key="1">
    <citation type="journal article" date="2022" name="Mar. Drugs">
        <title>Bioassay-Guided Fractionation Leads to the Detection of Cholic Acid Generated by the Rare Thalassomonas sp.</title>
        <authorList>
            <person name="Pheiffer F."/>
            <person name="Schneider Y.K."/>
            <person name="Hansen E.H."/>
            <person name="Andersen J.H."/>
            <person name="Isaksson J."/>
            <person name="Busche T."/>
            <person name="R C."/>
            <person name="Kalinowski J."/>
            <person name="Zyl L.V."/>
            <person name="Trindade M."/>
        </authorList>
    </citation>
    <scope>NUCLEOTIDE SEQUENCE [LARGE SCALE GENOMIC DNA]</scope>
    <source>
        <strain evidence="2 3">A5K-61T</strain>
    </source>
</reference>
<feature type="domain" description="Aminotransferase class I/classII large" evidence="1">
    <location>
        <begin position="51"/>
        <end position="354"/>
    </location>
</feature>
<name>A0ABY7VD89_9GAMM</name>
<proteinExistence type="predicted"/>
<dbReference type="GO" id="GO:0008483">
    <property type="term" value="F:transaminase activity"/>
    <property type="evidence" value="ECO:0007669"/>
    <property type="project" value="UniProtKB-KW"/>
</dbReference>
<dbReference type="Pfam" id="PF00155">
    <property type="entry name" value="Aminotran_1_2"/>
    <property type="match status" value="1"/>
</dbReference>